<dbReference type="GO" id="GO:0003677">
    <property type="term" value="F:DNA binding"/>
    <property type="evidence" value="ECO:0007669"/>
    <property type="project" value="UniProtKB-UniRule"/>
</dbReference>
<evidence type="ECO:0000256" key="5">
    <source>
        <dbReference type="ARBA" id="ARBA00023016"/>
    </source>
</evidence>
<keyword evidence="12" id="KW-1185">Reference proteome</keyword>
<evidence type="ECO:0000256" key="6">
    <source>
        <dbReference type="ARBA" id="ARBA00023125"/>
    </source>
</evidence>
<keyword evidence="7 8" id="KW-0804">Transcription</keyword>
<dbReference type="GO" id="GO:0006355">
    <property type="term" value="P:regulation of DNA-templated transcription"/>
    <property type="evidence" value="ECO:0007669"/>
    <property type="project" value="UniProtKB-UniRule"/>
</dbReference>
<evidence type="ECO:0000256" key="3">
    <source>
        <dbReference type="ARBA" id="ARBA00022491"/>
    </source>
</evidence>
<feature type="domain" description="CtsR C-terminal dimerization" evidence="10">
    <location>
        <begin position="77"/>
        <end position="148"/>
    </location>
</feature>
<evidence type="ECO:0000259" key="9">
    <source>
        <dbReference type="Pfam" id="PF05848"/>
    </source>
</evidence>
<evidence type="ECO:0000256" key="2">
    <source>
        <dbReference type="ARBA" id="ARBA00014129"/>
    </source>
</evidence>
<dbReference type="EMBL" id="QGTD01000014">
    <property type="protein sequence ID" value="PWU67499.1"/>
    <property type="molecule type" value="Genomic_DNA"/>
</dbReference>
<dbReference type="RefSeq" id="WP_054787938.1">
    <property type="nucleotide sequence ID" value="NZ_JAJUIE010000073.1"/>
</dbReference>
<comment type="similarity">
    <text evidence="1 8">Belongs to the CtsR family.</text>
</comment>
<keyword evidence="4 8" id="KW-0805">Transcription regulation</keyword>
<dbReference type="Pfam" id="PF05848">
    <property type="entry name" value="CtsR"/>
    <property type="match status" value="1"/>
</dbReference>
<keyword evidence="5" id="KW-0346">Stress response</keyword>
<protein>
    <recommendedName>
        <fullName evidence="2 8">Transcriptional regulator CtsR</fullName>
    </recommendedName>
</protein>
<dbReference type="OrthoDB" id="1680813at2"/>
<keyword evidence="6 8" id="KW-0238">DNA-binding</keyword>
<reference evidence="11 12" key="1">
    <citation type="submission" date="2018-05" db="EMBL/GenBank/DDBJ databases">
        <title>Genomic analysis of Gracilibacillus dipsosauri DD1 reveals novel features of a salt-tolerant amylase.</title>
        <authorList>
            <person name="Deutch C.E."/>
            <person name="Yang S."/>
        </authorList>
    </citation>
    <scope>NUCLEOTIDE SEQUENCE [LARGE SCALE GENOMIC DNA]</scope>
    <source>
        <strain evidence="11 12">DD1</strain>
    </source>
</reference>
<dbReference type="Pfam" id="PF17727">
    <property type="entry name" value="CtsR_C"/>
    <property type="match status" value="1"/>
</dbReference>
<dbReference type="Proteomes" id="UP000245624">
    <property type="component" value="Unassembled WGS sequence"/>
</dbReference>
<evidence type="ECO:0000259" key="10">
    <source>
        <dbReference type="Pfam" id="PF17727"/>
    </source>
</evidence>
<name>A0A317L0Y6_9BACI</name>
<evidence type="ECO:0000313" key="11">
    <source>
        <dbReference type="EMBL" id="PWU67499.1"/>
    </source>
</evidence>
<evidence type="ECO:0000256" key="8">
    <source>
        <dbReference type="PIRNR" id="PIRNR010607"/>
    </source>
</evidence>
<dbReference type="InterPro" id="IPR041902">
    <property type="entry name" value="CtsR_N_sf"/>
</dbReference>
<dbReference type="AlphaFoldDB" id="A0A317L0Y6"/>
<dbReference type="InterPro" id="IPR040465">
    <property type="entry name" value="CtsR_N"/>
</dbReference>
<keyword evidence="3 8" id="KW-0678">Repressor</keyword>
<gene>
    <name evidence="11" type="ORF">DLJ74_15605</name>
</gene>
<evidence type="ECO:0000256" key="7">
    <source>
        <dbReference type="ARBA" id="ARBA00023163"/>
    </source>
</evidence>
<dbReference type="Gene3D" id="3.30.56.130">
    <property type="entry name" value="Transcriptional regulator CtsR, winged HTH domain"/>
    <property type="match status" value="1"/>
</dbReference>
<accession>A0A317L0Y6</accession>
<feature type="domain" description="CtsR N-terminal HTH" evidence="9">
    <location>
        <begin position="3"/>
        <end position="73"/>
    </location>
</feature>
<proteinExistence type="inferred from homology"/>
<dbReference type="InterPro" id="IPR008463">
    <property type="entry name" value="CtsR"/>
</dbReference>
<dbReference type="InterPro" id="IPR041473">
    <property type="entry name" value="CtsR_C"/>
</dbReference>
<evidence type="ECO:0000313" key="12">
    <source>
        <dbReference type="Proteomes" id="UP000245624"/>
    </source>
</evidence>
<evidence type="ECO:0000256" key="1">
    <source>
        <dbReference type="ARBA" id="ARBA00010189"/>
    </source>
</evidence>
<dbReference type="FunFam" id="3.30.56.130:FF:000001">
    <property type="entry name" value="Transcriptional regulator CtsR"/>
    <property type="match status" value="1"/>
</dbReference>
<comment type="caution">
    <text evidence="11">The sequence shown here is derived from an EMBL/GenBank/DDBJ whole genome shotgun (WGS) entry which is preliminary data.</text>
</comment>
<dbReference type="PIRSF" id="PIRSF010607">
    <property type="entry name" value="Txn_repr_CtsR"/>
    <property type="match status" value="1"/>
</dbReference>
<dbReference type="InterPro" id="IPR041908">
    <property type="entry name" value="CtsR_C_sf"/>
</dbReference>
<evidence type="ECO:0000256" key="4">
    <source>
        <dbReference type="ARBA" id="ARBA00023015"/>
    </source>
</evidence>
<dbReference type="Gene3D" id="1.10.1200.150">
    <property type="entry name" value="Transcriptional regulator CtsR, C-terminal domain"/>
    <property type="match status" value="1"/>
</dbReference>
<organism evidence="11 12">
    <name type="scientific">Gracilibacillus dipsosauri</name>
    <dbReference type="NCBI Taxonomy" id="178340"/>
    <lineage>
        <taxon>Bacteria</taxon>
        <taxon>Bacillati</taxon>
        <taxon>Bacillota</taxon>
        <taxon>Bacilli</taxon>
        <taxon>Bacillales</taxon>
        <taxon>Bacillaceae</taxon>
        <taxon>Gracilibacillus</taxon>
    </lineage>
</organism>
<sequence length="154" mass="17816">MRNISDIIEEYLKEVLQSNQTKIIEIKRSEIADRFECVPSQINYVINTRFTLEKGYLVESKRGGGGYIRISKITNDDKAKLIDEIIEMILPKISQQKAANILERLLEEELITTREAKLMVAALNRNILSFQLPLRDELRARIMAAMLQSLKYES</sequence>